<accession>A0A0N4V9J6</accession>
<keyword evidence="4" id="KW-1185">Reference proteome</keyword>
<reference evidence="3 4" key="2">
    <citation type="submission" date="2018-10" db="EMBL/GenBank/DDBJ databases">
        <authorList>
            <consortium name="Pathogen Informatics"/>
        </authorList>
    </citation>
    <scope>NUCLEOTIDE SEQUENCE [LARGE SCALE GENOMIC DNA]</scope>
</reference>
<sequence>MNFLLISCFSLLLIFPVQLFTSVVRLENLIVEPERKLEERQNSSIESYISDNEAKLIKSAGIIQQRQSYIYPNFGNPLFPFGNPFTPGLLPPLSGTLPFPSPTSFPGPAPYPTQPFPALPQPLLPPLSQPFPLSPTFPHPFQYSAYYKGLDTETDRTTYDLSGKKRYPSITGGDPANEAAKANDKKSTTDKELNAEVETEESDIKQLGKKDSK</sequence>
<reference evidence="5" key="1">
    <citation type="submission" date="2017-02" db="UniProtKB">
        <authorList>
            <consortium name="WormBaseParasite"/>
        </authorList>
    </citation>
    <scope>IDENTIFICATION</scope>
</reference>
<evidence type="ECO:0000256" key="2">
    <source>
        <dbReference type="SAM" id="SignalP"/>
    </source>
</evidence>
<dbReference type="Proteomes" id="UP000274131">
    <property type="component" value="Unassembled WGS sequence"/>
</dbReference>
<gene>
    <name evidence="3" type="ORF">EVEC_LOCUS6635</name>
</gene>
<evidence type="ECO:0000313" key="3">
    <source>
        <dbReference type="EMBL" id="VDD91884.1"/>
    </source>
</evidence>
<dbReference type="EMBL" id="UXUI01008590">
    <property type="protein sequence ID" value="VDD91884.1"/>
    <property type="molecule type" value="Genomic_DNA"/>
</dbReference>
<protein>
    <submittedName>
        <fullName evidence="3 5">Uncharacterized protein</fullName>
    </submittedName>
</protein>
<keyword evidence="2" id="KW-0732">Signal</keyword>
<evidence type="ECO:0000313" key="5">
    <source>
        <dbReference type="WBParaSite" id="EVEC_0000711401-mRNA-1"/>
    </source>
</evidence>
<dbReference type="WBParaSite" id="EVEC_0000711401-mRNA-1">
    <property type="protein sequence ID" value="EVEC_0000711401-mRNA-1"/>
    <property type="gene ID" value="EVEC_0000711401"/>
</dbReference>
<evidence type="ECO:0000256" key="1">
    <source>
        <dbReference type="SAM" id="MobiDB-lite"/>
    </source>
</evidence>
<feature type="compositionally biased region" description="Basic and acidic residues" evidence="1">
    <location>
        <begin position="202"/>
        <end position="213"/>
    </location>
</feature>
<dbReference type="AlphaFoldDB" id="A0A0N4V9J6"/>
<name>A0A0N4V9J6_ENTVE</name>
<feature type="signal peptide" evidence="2">
    <location>
        <begin position="1"/>
        <end position="19"/>
    </location>
</feature>
<feature type="chain" id="PRO_5043122771" evidence="2">
    <location>
        <begin position="20"/>
        <end position="213"/>
    </location>
</feature>
<feature type="region of interest" description="Disordered" evidence="1">
    <location>
        <begin position="158"/>
        <end position="213"/>
    </location>
</feature>
<evidence type="ECO:0000313" key="4">
    <source>
        <dbReference type="Proteomes" id="UP000274131"/>
    </source>
</evidence>
<organism evidence="5">
    <name type="scientific">Enterobius vermicularis</name>
    <name type="common">Human pinworm</name>
    <dbReference type="NCBI Taxonomy" id="51028"/>
    <lineage>
        <taxon>Eukaryota</taxon>
        <taxon>Metazoa</taxon>
        <taxon>Ecdysozoa</taxon>
        <taxon>Nematoda</taxon>
        <taxon>Chromadorea</taxon>
        <taxon>Rhabditida</taxon>
        <taxon>Spirurina</taxon>
        <taxon>Oxyuridomorpha</taxon>
        <taxon>Oxyuroidea</taxon>
        <taxon>Oxyuridae</taxon>
        <taxon>Enterobius</taxon>
    </lineage>
</organism>
<feature type="compositionally biased region" description="Basic and acidic residues" evidence="1">
    <location>
        <begin position="181"/>
        <end position="194"/>
    </location>
</feature>
<proteinExistence type="predicted"/>